<feature type="transmembrane region" description="Helical" evidence="1">
    <location>
        <begin position="15"/>
        <end position="36"/>
    </location>
</feature>
<evidence type="ECO:0000256" key="1">
    <source>
        <dbReference type="SAM" id="Phobius"/>
    </source>
</evidence>
<evidence type="ECO:0000313" key="2">
    <source>
        <dbReference type="EMBL" id="QHQ69068.1"/>
    </source>
</evidence>
<keyword evidence="1" id="KW-1133">Transmembrane helix</keyword>
<organism evidence="2 3">
    <name type="scientific">Lactobacillus crispatus</name>
    <dbReference type="NCBI Taxonomy" id="47770"/>
    <lineage>
        <taxon>Bacteria</taxon>
        <taxon>Bacillati</taxon>
        <taxon>Bacillota</taxon>
        <taxon>Bacilli</taxon>
        <taxon>Lactobacillales</taxon>
        <taxon>Lactobacillaceae</taxon>
        <taxon>Lactobacillus</taxon>
    </lineage>
</organism>
<dbReference type="Proteomes" id="UP000464915">
    <property type="component" value="Plasmid unnamed"/>
</dbReference>
<keyword evidence="2" id="KW-0614">Plasmid</keyword>
<reference evidence="2 3" key="1">
    <citation type="submission" date="2019-12" db="EMBL/GenBank/DDBJ databases">
        <title>Complete Genome Sequences of Lactobacillus strains, C25 and P38, Isolated from Chicken Cecum.</title>
        <authorList>
            <person name="Hassan H.M."/>
            <person name="Mendoza M."/>
            <person name="Rezvani M."/>
            <person name="Koci M.D."/>
            <person name="Dickey A.N."/>
            <person name="Scholl E.H."/>
        </authorList>
    </citation>
    <scope>NUCLEOTIDE SEQUENCE [LARGE SCALE GENOMIC DNA]</scope>
    <source>
        <strain evidence="2 3">C25</strain>
        <plasmid evidence="2 3">unnamed</plasmid>
    </source>
</reference>
<name>A0AB37DIJ9_9LACO</name>
<evidence type="ECO:0008006" key="4">
    <source>
        <dbReference type="Google" id="ProtNLM"/>
    </source>
</evidence>
<dbReference type="RefSeq" id="WP_065989261.1">
    <property type="nucleotide sequence ID" value="NZ_CP047143.1"/>
</dbReference>
<keyword evidence="1" id="KW-0472">Membrane</keyword>
<accession>A0AB37DIJ9</accession>
<dbReference type="EMBL" id="CP047143">
    <property type="protein sequence ID" value="QHQ69068.1"/>
    <property type="molecule type" value="Genomic_DNA"/>
</dbReference>
<dbReference type="AlphaFoldDB" id="A0AB37DIJ9"/>
<feature type="transmembrane region" description="Helical" evidence="1">
    <location>
        <begin position="56"/>
        <end position="80"/>
    </location>
</feature>
<keyword evidence="1" id="KW-0812">Transmembrane</keyword>
<proteinExistence type="predicted"/>
<evidence type="ECO:0000313" key="3">
    <source>
        <dbReference type="Proteomes" id="UP000464915"/>
    </source>
</evidence>
<geneLocation type="plasmid" evidence="2 3">
    <name>unnamed</name>
</geneLocation>
<protein>
    <recommendedName>
        <fullName evidence="4">ABC transporter permease</fullName>
    </recommendedName>
</protein>
<sequence>MKTINMEYLNAQHDFFLCALIALLMVVIAVVINLLIARRLNNSAELTEVETKRIVILNKIMSGYGVILILMAGVTVYYLFTYIQVSAQFK</sequence>
<gene>
    <name evidence="2" type="ORF">GSR61_10805</name>
</gene>